<dbReference type="PANTHER" id="PTHR33360:SF2">
    <property type="entry name" value="TRANSPOSASE FOR INSERTION SEQUENCE ELEMENT IS200"/>
    <property type="match status" value="1"/>
</dbReference>
<dbReference type="Gene3D" id="3.30.70.1290">
    <property type="entry name" value="Transposase IS200-like"/>
    <property type="match status" value="1"/>
</dbReference>
<protein>
    <submittedName>
        <fullName evidence="2">IS200/IS605 family transposase</fullName>
    </submittedName>
</protein>
<name>A0AAE2SCW3_9BACT</name>
<dbReference type="SMART" id="SM01321">
    <property type="entry name" value="Y1_Tnp"/>
    <property type="match status" value="1"/>
</dbReference>
<dbReference type="GO" id="GO:0003677">
    <property type="term" value="F:DNA binding"/>
    <property type="evidence" value="ECO:0007669"/>
    <property type="project" value="InterPro"/>
</dbReference>
<evidence type="ECO:0000313" key="2">
    <source>
        <dbReference type="EMBL" id="MBK1854200.1"/>
    </source>
</evidence>
<organism evidence="2 3">
    <name type="scientific">Oceaniferula flava</name>
    <dbReference type="NCBI Taxonomy" id="2800421"/>
    <lineage>
        <taxon>Bacteria</taxon>
        <taxon>Pseudomonadati</taxon>
        <taxon>Verrucomicrobiota</taxon>
        <taxon>Verrucomicrobiia</taxon>
        <taxon>Verrucomicrobiales</taxon>
        <taxon>Verrucomicrobiaceae</taxon>
        <taxon>Oceaniferula</taxon>
    </lineage>
</organism>
<sequence>MASTHTALYYHLVFSTKKREARFDAAFRIKLHGYLGGAVSGLAGVPLAIGGVADHVHLLVGLKTTHSLSDFMRELKACSSKWVTGELKRKAFAWQEGYGAFTVSSPDLEKVRLYMLHQEEHHRKVTFKEEYLAMLKRGKVEYDERFLW</sequence>
<proteinExistence type="predicted"/>
<dbReference type="EMBL" id="JAENIG010000002">
    <property type="protein sequence ID" value="MBK1854200.1"/>
    <property type="molecule type" value="Genomic_DNA"/>
</dbReference>
<evidence type="ECO:0000259" key="1">
    <source>
        <dbReference type="SMART" id="SM01321"/>
    </source>
</evidence>
<dbReference type="PANTHER" id="PTHR33360">
    <property type="entry name" value="TRANSPOSASE FOR INSERTION SEQUENCE ELEMENT IS200"/>
    <property type="match status" value="1"/>
</dbReference>
<dbReference type="InterPro" id="IPR036515">
    <property type="entry name" value="Transposase_17_sf"/>
</dbReference>
<reference evidence="2" key="1">
    <citation type="submission" date="2021-01" db="EMBL/GenBank/DDBJ databases">
        <title>Modified the classification status of verrucomicrobia.</title>
        <authorList>
            <person name="Feng X."/>
        </authorList>
    </citation>
    <scope>NUCLEOTIDE SEQUENCE</scope>
    <source>
        <strain evidence="2">5K15</strain>
    </source>
</reference>
<dbReference type="Proteomes" id="UP000634206">
    <property type="component" value="Unassembled WGS sequence"/>
</dbReference>
<dbReference type="GO" id="GO:0004803">
    <property type="term" value="F:transposase activity"/>
    <property type="evidence" value="ECO:0007669"/>
    <property type="project" value="InterPro"/>
</dbReference>
<dbReference type="Pfam" id="PF01797">
    <property type="entry name" value="Y1_Tnp"/>
    <property type="match status" value="1"/>
</dbReference>
<accession>A0AAE2SCW3</accession>
<dbReference type="RefSeq" id="WP_309488805.1">
    <property type="nucleotide sequence ID" value="NZ_JAENIG010000002.1"/>
</dbReference>
<dbReference type="SUPFAM" id="SSF143422">
    <property type="entry name" value="Transposase IS200-like"/>
    <property type="match status" value="1"/>
</dbReference>
<comment type="caution">
    <text evidence="2">The sequence shown here is derived from an EMBL/GenBank/DDBJ whole genome shotgun (WGS) entry which is preliminary data.</text>
</comment>
<feature type="domain" description="Transposase IS200-like" evidence="1">
    <location>
        <begin position="5"/>
        <end position="118"/>
    </location>
</feature>
<evidence type="ECO:0000313" key="3">
    <source>
        <dbReference type="Proteomes" id="UP000634206"/>
    </source>
</evidence>
<keyword evidence="3" id="KW-1185">Reference proteome</keyword>
<dbReference type="GO" id="GO:0006313">
    <property type="term" value="P:DNA transposition"/>
    <property type="evidence" value="ECO:0007669"/>
    <property type="project" value="InterPro"/>
</dbReference>
<dbReference type="InterPro" id="IPR002686">
    <property type="entry name" value="Transposase_17"/>
</dbReference>
<dbReference type="AlphaFoldDB" id="A0AAE2SCW3"/>
<gene>
    <name evidence="2" type="primary">tnpA</name>
    <name evidence="2" type="ORF">JIN83_04480</name>
</gene>
<dbReference type="NCBIfam" id="NF033573">
    <property type="entry name" value="transpos_IS200"/>
    <property type="match status" value="1"/>
</dbReference>